<reference evidence="2" key="1">
    <citation type="journal article" date="2014" name="BMC Evol. Biol.">
        <title>Chloroplast phylogenomic analysis resolves deep-level relationships within the green algal class Trebouxiophyceae.</title>
        <authorList>
            <person name="Lemieux C."/>
            <person name="Otis C."/>
            <person name="Turmel M."/>
        </authorList>
    </citation>
    <scope>NUCLEOTIDE SEQUENCE</scope>
</reference>
<feature type="transmembrane region" description="Helical" evidence="1">
    <location>
        <begin position="21"/>
        <end position="45"/>
    </location>
</feature>
<keyword evidence="2" id="KW-0150">Chloroplast</keyword>
<geneLocation type="chloroplast" evidence="2"/>
<name>A0A097KLZ4_9CHLO</name>
<dbReference type="EMBL" id="KM462870">
    <property type="protein sequence ID" value="AIT94197.1"/>
    <property type="molecule type" value="Genomic_DNA"/>
</dbReference>
<feature type="transmembrane region" description="Helical" evidence="1">
    <location>
        <begin position="243"/>
        <end position="266"/>
    </location>
</feature>
<keyword evidence="2" id="KW-0934">Plastid</keyword>
<feature type="transmembrane region" description="Helical" evidence="1">
    <location>
        <begin position="204"/>
        <end position="223"/>
    </location>
</feature>
<gene>
    <name evidence="2" type="primary">ycf1</name>
</gene>
<evidence type="ECO:0000256" key="1">
    <source>
        <dbReference type="SAM" id="Phobius"/>
    </source>
</evidence>
<keyword evidence="1" id="KW-1133">Transmembrane helix</keyword>
<sequence>MTISSEISNYLIHLKRIKDLDFLHSIISVIKLTISLLFTPFSSFLSFHWLNDLLFRINTLPAESTNILNQPFLGPPQLNLFQEHISNPIFFNPLMSGCLNAFFLCLPLSISHLYSIKETVTNNTKVGSISLLSTVFGIFTYSFFIKTNGNFIIEGWTKGDSFVYVLAISILLFITYKQSDIDVITINTPGSISFQTNANWKDHFLLPFGLSWIEQIVCFPYLNSIGDPINNLYAYQDISNICFYLVGIGIGAFFGICVFSVGLKQLCQLLWNFNPINPRIWRENSNTFFNTVILIFTFSTLPYYTLDYLTTNSIGFHSKEKIVQKNLITHRDKIKDTSVFLVLNNMDIESFDTKPTYINPPTPIEDMVYRSEKDVVNRTTRQSSTVEENAKNFMQNILNKLGIQIKPAEVEPKTGEEQRKTTKGNKATFTNFTPPTIVARRFQQYSKLGVDSLAPIVTNTAFVDATMTTQMKGTTANIKRRYYDNPVYQTLLNGDINLFLWNQPKNQYVTENEFSNILKTQKALKDYNNSIRKYRSLPYQNDFYTFFHGSKSFSNKLVSHQAKGSLRIVRRLFRIDIDRKEKDKVKKYLSYDQPLYSNGSLEKTKQNFIHEELMIHKSTNLNLKTWNPTPLYVGWDEKNHEYLITNRYLNQNSTRKESSKIKITSFPVQAKENYQSRKSLNNLLSIPSTDFRLKKLQPFFPSSLNYNTIPITVTLYQQPEQFLPPDRGVFLWNNE</sequence>
<accession>A0A097KLZ4</accession>
<evidence type="ECO:0000313" key="2">
    <source>
        <dbReference type="EMBL" id="AIT94197.1"/>
    </source>
</evidence>
<keyword evidence="1" id="KW-0472">Membrane</keyword>
<feature type="transmembrane region" description="Helical" evidence="1">
    <location>
        <begin position="156"/>
        <end position="176"/>
    </location>
</feature>
<protein>
    <submittedName>
        <fullName evidence="2">Hypothetical chloroplast RF1</fullName>
    </submittedName>
</protein>
<keyword evidence="1" id="KW-0812">Transmembrane</keyword>
<feature type="transmembrane region" description="Helical" evidence="1">
    <location>
        <begin position="126"/>
        <end position="144"/>
    </location>
</feature>
<dbReference type="AlphaFoldDB" id="A0A097KLZ4"/>
<organism evidence="2">
    <name type="scientific">Marsupiomonas sp. NIES 1824</name>
    <dbReference type="NCBI Taxonomy" id="1562198"/>
    <lineage>
        <taxon>Eukaryota</taxon>
        <taxon>Viridiplantae</taxon>
        <taxon>Chlorophyta</taxon>
        <taxon>core chlorophytes</taxon>
        <taxon>Pedinophyceae</taxon>
        <taxon>Marsupiomonadales</taxon>
        <taxon>Marsupiomonadaceae</taxon>
        <taxon>Marsupiomonas</taxon>
    </lineage>
</organism>
<feature type="transmembrane region" description="Helical" evidence="1">
    <location>
        <begin position="287"/>
        <end position="306"/>
    </location>
</feature>
<feature type="transmembrane region" description="Helical" evidence="1">
    <location>
        <begin position="89"/>
        <end position="114"/>
    </location>
</feature>
<proteinExistence type="predicted"/>